<reference evidence="1" key="1">
    <citation type="submission" date="2022-01" db="EMBL/GenBank/DDBJ databases">
        <authorList>
            <person name="Criscuolo A."/>
        </authorList>
    </citation>
    <scope>NUCLEOTIDE SEQUENCE</scope>
    <source>
        <strain evidence="1">CIP111891</strain>
    </source>
</reference>
<name>A0ABN8H6C3_9BACL</name>
<evidence type="ECO:0000313" key="1">
    <source>
        <dbReference type="EMBL" id="CAH1232213.1"/>
    </source>
</evidence>
<dbReference type="Proteomes" id="UP000838821">
    <property type="component" value="Unassembled WGS sequence"/>
</dbReference>
<organism evidence="1 2">
    <name type="scientific">Paenibacillus allorhizoplanae</name>
    <dbReference type="NCBI Taxonomy" id="2905648"/>
    <lineage>
        <taxon>Bacteria</taxon>
        <taxon>Bacillati</taxon>
        <taxon>Bacillota</taxon>
        <taxon>Bacilli</taxon>
        <taxon>Bacillales</taxon>
        <taxon>Paenibacillaceae</taxon>
        <taxon>Paenibacillus</taxon>
    </lineage>
</organism>
<comment type="caution">
    <text evidence="1">The sequence shown here is derived from an EMBL/GenBank/DDBJ whole genome shotgun (WGS) entry which is preliminary data.</text>
</comment>
<evidence type="ECO:0000313" key="2">
    <source>
        <dbReference type="Proteomes" id="UP000838821"/>
    </source>
</evidence>
<gene>
    <name evidence="1" type="ORF">PAECIP111891_06975</name>
</gene>
<sequence>MHNLNDLLDLLTELSNLIDSPNTDVTWSRFETVVDVLMTIDTFKQQLKLGKDIAISELIILFGPTGSFQEISIDSGWGEKFLKLAARFDEIVASE</sequence>
<proteinExistence type="predicted"/>
<protein>
    <submittedName>
        <fullName evidence="1">Uncharacterized protein</fullName>
    </submittedName>
</protein>
<accession>A0ABN8H6C3</accession>
<dbReference type="EMBL" id="CAKMMW010000047">
    <property type="protein sequence ID" value="CAH1232213.1"/>
    <property type="molecule type" value="Genomic_DNA"/>
</dbReference>
<keyword evidence="2" id="KW-1185">Reference proteome</keyword>
<dbReference type="RefSeq" id="WP_236293430.1">
    <property type="nucleotide sequence ID" value="NZ_CAKMMW010000047.1"/>
</dbReference>